<accession>A0AC61QVR5</accession>
<gene>
    <name evidence="1" type="ORF">E5357_17510</name>
</gene>
<keyword evidence="2" id="KW-1185">Reference proteome</keyword>
<reference evidence="1" key="1">
    <citation type="submission" date="2019-04" db="EMBL/GenBank/DDBJ databases">
        <title>Microbes associate with the intestines of laboratory mice.</title>
        <authorList>
            <person name="Navarre W."/>
            <person name="Wong E."/>
            <person name="Huang K."/>
            <person name="Tropini C."/>
            <person name="Ng K."/>
            <person name="Yu B."/>
        </authorList>
    </citation>
    <scope>NUCLEOTIDE SEQUENCE</scope>
    <source>
        <strain evidence="1">NM72_1-8</strain>
    </source>
</reference>
<evidence type="ECO:0000313" key="2">
    <source>
        <dbReference type="Proteomes" id="UP000307720"/>
    </source>
</evidence>
<dbReference type="EMBL" id="SRZB01000098">
    <property type="protein sequence ID" value="TGX95876.1"/>
    <property type="molecule type" value="Genomic_DNA"/>
</dbReference>
<evidence type="ECO:0000313" key="1">
    <source>
        <dbReference type="EMBL" id="TGX95876.1"/>
    </source>
</evidence>
<name>A0AC61QVR5_9FIRM</name>
<dbReference type="Proteomes" id="UP000307720">
    <property type="component" value="Unassembled WGS sequence"/>
</dbReference>
<proteinExistence type="predicted"/>
<organism evidence="1 2">
    <name type="scientific">Hominisplanchenecus murintestinalis</name>
    <dbReference type="NCBI Taxonomy" id="2941517"/>
    <lineage>
        <taxon>Bacteria</taxon>
        <taxon>Bacillati</taxon>
        <taxon>Bacillota</taxon>
        <taxon>Clostridia</taxon>
        <taxon>Lachnospirales</taxon>
        <taxon>Lachnospiraceae</taxon>
        <taxon>Hominisplanchenecus</taxon>
    </lineage>
</organism>
<sequence length="56" mass="6453">MKPLKSKISITLDSDMIAILKQLAEEDDRSLSQCINLILKNHLRNLNHQKNTTHDL</sequence>
<comment type="caution">
    <text evidence="1">The sequence shown here is derived from an EMBL/GenBank/DDBJ whole genome shotgun (WGS) entry which is preliminary data.</text>
</comment>
<protein>
    <submittedName>
        <fullName evidence="1">Ribbon-helix-helix protein, CopG family</fullName>
    </submittedName>
</protein>